<feature type="compositionally biased region" description="Basic residues" evidence="1">
    <location>
        <begin position="154"/>
        <end position="163"/>
    </location>
</feature>
<feature type="compositionally biased region" description="Low complexity" evidence="1">
    <location>
        <begin position="985"/>
        <end position="1000"/>
    </location>
</feature>
<feature type="domain" description="Rho-GAP" evidence="2">
    <location>
        <begin position="183"/>
        <end position="379"/>
    </location>
</feature>
<dbReference type="Proteomes" id="UP000036681">
    <property type="component" value="Unplaced"/>
</dbReference>
<keyword evidence="3" id="KW-1185">Reference proteome</keyword>
<feature type="compositionally biased region" description="Low complexity" evidence="1">
    <location>
        <begin position="530"/>
        <end position="551"/>
    </location>
</feature>
<feature type="compositionally biased region" description="Polar residues" evidence="1">
    <location>
        <begin position="488"/>
        <end position="504"/>
    </location>
</feature>
<dbReference type="Pfam" id="PF00620">
    <property type="entry name" value="RhoGAP"/>
    <property type="match status" value="1"/>
</dbReference>
<dbReference type="PANTHER" id="PTHR23175">
    <property type="entry name" value="PDZ DOMAIN-CONTAINING PROTEIN"/>
    <property type="match status" value="1"/>
</dbReference>
<dbReference type="WBParaSite" id="ALUE_0001321901-mRNA-1">
    <property type="protein sequence ID" value="ALUE_0001321901-mRNA-1"/>
    <property type="gene ID" value="ALUE_0001321901"/>
</dbReference>
<dbReference type="AlphaFoldDB" id="A0A9J2PV87"/>
<accession>A0A9J2PV87</accession>
<dbReference type="InterPro" id="IPR000198">
    <property type="entry name" value="RhoGAP_dom"/>
</dbReference>
<evidence type="ECO:0000313" key="4">
    <source>
        <dbReference type="WBParaSite" id="ALUE_0001321901-mRNA-1"/>
    </source>
</evidence>
<feature type="region of interest" description="Disordered" evidence="1">
    <location>
        <begin position="526"/>
        <end position="575"/>
    </location>
</feature>
<dbReference type="SUPFAM" id="SSF48350">
    <property type="entry name" value="GTPase activation domain, GAP"/>
    <property type="match status" value="1"/>
</dbReference>
<proteinExistence type="predicted"/>
<feature type="region of interest" description="Disordered" evidence="1">
    <location>
        <begin position="976"/>
        <end position="1018"/>
    </location>
</feature>
<dbReference type="PROSITE" id="PS50238">
    <property type="entry name" value="RHOGAP"/>
    <property type="match status" value="1"/>
</dbReference>
<dbReference type="GO" id="GO:0007165">
    <property type="term" value="P:signal transduction"/>
    <property type="evidence" value="ECO:0007669"/>
    <property type="project" value="InterPro"/>
</dbReference>
<feature type="region of interest" description="Disordered" evidence="1">
    <location>
        <begin position="764"/>
        <end position="783"/>
    </location>
</feature>
<name>A0A9J2PV87_ASCLU</name>
<dbReference type="InterPro" id="IPR008936">
    <property type="entry name" value="Rho_GTPase_activation_prot"/>
</dbReference>
<evidence type="ECO:0000313" key="3">
    <source>
        <dbReference type="Proteomes" id="UP000036681"/>
    </source>
</evidence>
<feature type="region of interest" description="Disordered" evidence="1">
    <location>
        <begin position="800"/>
        <end position="839"/>
    </location>
</feature>
<dbReference type="SMART" id="SM00324">
    <property type="entry name" value="RhoGAP"/>
    <property type="match status" value="1"/>
</dbReference>
<dbReference type="PANTHER" id="PTHR23175:SF23">
    <property type="entry name" value="PDZ DOMAIN-CONTAINING PROTEIN"/>
    <property type="match status" value="1"/>
</dbReference>
<feature type="compositionally biased region" description="Polar residues" evidence="1">
    <location>
        <begin position="565"/>
        <end position="575"/>
    </location>
</feature>
<dbReference type="FunFam" id="1.10.555.10:FF:000058">
    <property type="entry name" value="GTPase-activating protein pac-1"/>
    <property type="match status" value="1"/>
</dbReference>
<evidence type="ECO:0000256" key="1">
    <source>
        <dbReference type="SAM" id="MobiDB-lite"/>
    </source>
</evidence>
<dbReference type="Gene3D" id="1.10.555.10">
    <property type="entry name" value="Rho GTPase activation protein"/>
    <property type="match status" value="1"/>
</dbReference>
<feature type="compositionally biased region" description="Polar residues" evidence="1">
    <location>
        <begin position="114"/>
        <end position="153"/>
    </location>
</feature>
<feature type="compositionally biased region" description="Basic and acidic residues" evidence="1">
    <location>
        <begin position="809"/>
        <end position="820"/>
    </location>
</feature>
<feature type="region of interest" description="Disordered" evidence="1">
    <location>
        <begin position="453"/>
        <end position="504"/>
    </location>
</feature>
<sequence length="1018" mass="110357">MNTTENRILMIFIRSSVDIIGNFFMNTSTGGIRTQHFLAARGDPDSLPCEGLSPSSSSRSDLVAVCNGRETLSSSPTTATTELIMQRLLTASRYKAKSTHLNSPGAGKRHHSSGEGSTGHNMLPGTSSSTNVSEGANTGNAQCDQNTGATTPKSARKWKKSKAIKQGSSSSGRSDKCSVQSTSALGQKIVDCPTSGEGDQVPLLIQMCVQVVESYGLDTVGIYRIPGNTAAVNALKENLNYGFENVDFTDARWRDVNVVSSLLKMFLRKLPEPLLTDKLYPFFIDANRIAAHPQRLHKLRNLTRKLPSAHYATLKYLIAHLRAVVAHSSVNKMETRNLALMFGPSIVRPSDDNMATMVTHMSDQCKIIETFITYYDWMFNDAGTADDEVPEPVPSACDAAVAAHLQGGSSGGLGVEAELLASGSLMTTSFSDMHNLLRRANEAEAVAMMDAQRGGKIKQMLNVRRNSKKDKSKKRERDHSAHAGTTPHVGTTAPSAIAHPSSTTSVERAFCGTYQERDIDAEIANRRQRTATSASVATSSSVEHSPSVDSSLGSMADSSARHAETQNVSTANMQTPTTDVDAMRRKRQQDMYSARRIFIAGTDADLGEDGGLSQLDLEDLVSHTRHLNLASSPALEVLSAETREKIRRLQQLQGWLPTGSEKKSYEALNSKQANERTSHEEVSFSLFKAGSGMTNSQASKVVRKEPNELCRSEVKTPTTKTAEEFSSTDALSLTSDYSTTSSAALTVPVTVSCMDQLAATSSDYASSDVSPCARNPSVSPRNPVEQEAVEVIQLSSSPRAIGVHIRNKNQPEPEPERKPEVASASKNSAILPPSERRLSDSHNKLASETHVMFSVQEEDTSSSSSGSLSKGVAIMRVRAKTNSRKDPWRRHTLSDVDLIRRVGADFAHVERHLISFRQFEAVTDSYFCHVLQALAEEAARKERAPSAASPHIDKSSSKVGKFARWIKNSFRRSSPDLNIEDVHEIGPTPSGTSPPSGISSHVPTPPSEILPSSGDEQL</sequence>
<feature type="region of interest" description="Disordered" evidence="1">
    <location>
        <begin position="95"/>
        <end position="178"/>
    </location>
</feature>
<protein>
    <submittedName>
        <fullName evidence="4">Rho-GAP domain-containing protein</fullName>
    </submittedName>
</protein>
<organism evidence="3 4">
    <name type="scientific">Ascaris lumbricoides</name>
    <name type="common">Giant roundworm</name>
    <dbReference type="NCBI Taxonomy" id="6252"/>
    <lineage>
        <taxon>Eukaryota</taxon>
        <taxon>Metazoa</taxon>
        <taxon>Ecdysozoa</taxon>
        <taxon>Nematoda</taxon>
        <taxon>Chromadorea</taxon>
        <taxon>Rhabditida</taxon>
        <taxon>Spirurina</taxon>
        <taxon>Ascaridomorpha</taxon>
        <taxon>Ascaridoidea</taxon>
        <taxon>Ascarididae</taxon>
        <taxon>Ascaris</taxon>
    </lineage>
</organism>
<evidence type="ECO:0000259" key="2">
    <source>
        <dbReference type="PROSITE" id="PS50238"/>
    </source>
</evidence>
<reference evidence="4" key="1">
    <citation type="submission" date="2023-03" db="UniProtKB">
        <authorList>
            <consortium name="WormBaseParasite"/>
        </authorList>
    </citation>
    <scope>IDENTIFICATION</scope>
</reference>